<organism evidence="1 2">
    <name type="scientific">Agrobacterium tumefaciens</name>
    <dbReference type="NCBI Taxonomy" id="358"/>
    <lineage>
        <taxon>Bacteria</taxon>
        <taxon>Pseudomonadati</taxon>
        <taxon>Pseudomonadota</taxon>
        <taxon>Alphaproteobacteria</taxon>
        <taxon>Hyphomicrobiales</taxon>
        <taxon>Rhizobiaceae</taxon>
        <taxon>Rhizobium/Agrobacterium group</taxon>
        <taxon>Agrobacterium</taxon>
        <taxon>Agrobacterium tumefaciens complex</taxon>
    </lineage>
</organism>
<gene>
    <name evidence="1" type="ORF">CFBP7129_17600</name>
</gene>
<protein>
    <submittedName>
        <fullName evidence="1">Uncharacterized protein</fullName>
    </submittedName>
</protein>
<evidence type="ECO:0000313" key="2">
    <source>
        <dbReference type="Proteomes" id="UP000298649"/>
    </source>
</evidence>
<sequence>MIDPIVRAIQGAIVNICLSDPATGARLGRLKLQPNMNIGTALKVDGDVLHYSKEHVKSLTTSELKDALAKAAGDKVYGSHATSKKH</sequence>
<reference evidence="1 2" key="1">
    <citation type="submission" date="2019-04" db="EMBL/GenBank/DDBJ databases">
        <title>Complete genome sequence of Agrobacterium tumefaciens CFBP7129.</title>
        <authorList>
            <person name="Haryono M."/>
            <person name="Lin Y.-C."/>
            <person name="Lai E.-M."/>
            <person name="Kuo C.-H."/>
        </authorList>
    </citation>
    <scope>NUCLEOTIDE SEQUENCE [LARGE SCALE GENOMIC DNA]</scope>
    <source>
        <strain evidence="1 2">CFBP7129</strain>
    </source>
</reference>
<name>A0A4D7YYM9_AGRTU</name>
<proteinExistence type="predicted"/>
<dbReference type="EMBL" id="CP039923">
    <property type="protein sequence ID" value="QCL96079.1"/>
    <property type="molecule type" value="Genomic_DNA"/>
</dbReference>
<dbReference type="RefSeq" id="WP_137004911.1">
    <property type="nucleotide sequence ID" value="NZ_CP039923.1"/>
</dbReference>
<dbReference type="Proteomes" id="UP000298649">
    <property type="component" value="Chromosome linear"/>
</dbReference>
<accession>A0A4D7YYM9</accession>
<evidence type="ECO:0000313" key="1">
    <source>
        <dbReference type="EMBL" id="QCL96079.1"/>
    </source>
</evidence>
<dbReference type="AlphaFoldDB" id="A0A4D7YYM9"/>